<organism evidence="1 2">
    <name type="scientific">Araneus ventricosus</name>
    <name type="common">Orbweaver spider</name>
    <name type="synonym">Epeira ventricosa</name>
    <dbReference type="NCBI Taxonomy" id="182803"/>
    <lineage>
        <taxon>Eukaryota</taxon>
        <taxon>Metazoa</taxon>
        <taxon>Ecdysozoa</taxon>
        <taxon>Arthropoda</taxon>
        <taxon>Chelicerata</taxon>
        <taxon>Arachnida</taxon>
        <taxon>Araneae</taxon>
        <taxon>Araneomorphae</taxon>
        <taxon>Entelegynae</taxon>
        <taxon>Araneoidea</taxon>
        <taxon>Araneidae</taxon>
        <taxon>Araneus</taxon>
    </lineage>
</organism>
<accession>A0A4Y2SAF9</accession>
<evidence type="ECO:0000313" key="2">
    <source>
        <dbReference type="Proteomes" id="UP000499080"/>
    </source>
</evidence>
<evidence type="ECO:0000313" key="1">
    <source>
        <dbReference type="EMBL" id="GBN85224.1"/>
    </source>
</evidence>
<sequence>MGSGLDPATLWPRSRDHQATVARYQSRMVSYEGESMMIAVSYPSFVNGVDIFTLEFESVVDTRKIGEGCYKIVPVKARVSTHFSYL</sequence>
<proteinExistence type="predicted"/>
<name>A0A4Y2SAF9_ARAVE</name>
<protein>
    <submittedName>
        <fullName evidence="1">Uncharacterized protein</fullName>
    </submittedName>
</protein>
<dbReference type="EMBL" id="BGPR01020681">
    <property type="protein sequence ID" value="GBN85224.1"/>
    <property type="molecule type" value="Genomic_DNA"/>
</dbReference>
<dbReference type="AlphaFoldDB" id="A0A4Y2SAF9"/>
<gene>
    <name evidence="1" type="ORF">AVEN_165754_1</name>
</gene>
<keyword evidence="2" id="KW-1185">Reference proteome</keyword>
<reference evidence="1 2" key="1">
    <citation type="journal article" date="2019" name="Sci. Rep.">
        <title>Orb-weaving spider Araneus ventricosus genome elucidates the spidroin gene catalogue.</title>
        <authorList>
            <person name="Kono N."/>
            <person name="Nakamura H."/>
            <person name="Ohtoshi R."/>
            <person name="Moran D.A.P."/>
            <person name="Shinohara A."/>
            <person name="Yoshida Y."/>
            <person name="Fujiwara M."/>
            <person name="Mori M."/>
            <person name="Tomita M."/>
            <person name="Arakawa K."/>
        </authorList>
    </citation>
    <scope>NUCLEOTIDE SEQUENCE [LARGE SCALE GENOMIC DNA]</scope>
</reference>
<dbReference type="Proteomes" id="UP000499080">
    <property type="component" value="Unassembled WGS sequence"/>
</dbReference>
<comment type="caution">
    <text evidence="1">The sequence shown here is derived from an EMBL/GenBank/DDBJ whole genome shotgun (WGS) entry which is preliminary data.</text>
</comment>